<dbReference type="Proteomes" id="UP001311232">
    <property type="component" value="Unassembled WGS sequence"/>
</dbReference>
<name>A0AAV9RSD8_9TELE</name>
<protein>
    <submittedName>
        <fullName evidence="1">Uncharacterized protein</fullName>
    </submittedName>
</protein>
<comment type="caution">
    <text evidence="1">The sequence shown here is derived from an EMBL/GenBank/DDBJ whole genome shotgun (WGS) entry which is preliminary data.</text>
</comment>
<proteinExistence type="predicted"/>
<keyword evidence="2" id="KW-1185">Reference proteome</keyword>
<dbReference type="EMBL" id="JAHHUM010001461">
    <property type="protein sequence ID" value="KAK5611797.1"/>
    <property type="molecule type" value="Genomic_DNA"/>
</dbReference>
<evidence type="ECO:0000313" key="1">
    <source>
        <dbReference type="EMBL" id="KAK5611797.1"/>
    </source>
</evidence>
<accession>A0AAV9RSD8</accession>
<reference evidence="1 2" key="1">
    <citation type="submission" date="2021-06" db="EMBL/GenBank/DDBJ databases">
        <authorList>
            <person name="Palmer J.M."/>
        </authorList>
    </citation>
    <scope>NUCLEOTIDE SEQUENCE [LARGE SCALE GENOMIC DNA]</scope>
    <source>
        <strain evidence="1 2">MEX-2019</strain>
        <tissue evidence="1">Muscle</tissue>
    </source>
</reference>
<organism evidence="1 2">
    <name type="scientific">Crenichthys baileyi</name>
    <name type="common">White River springfish</name>
    <dbReference type="NCBI Taxonomy" id="28760"/>
    <lineage>
        <taxon>Eukaryota</taxon>
        <taxon>Metazoa</taxon>
        <taxon>Chordata</taxon>
        <taxon>Craniata</taxon>
        <taxon>Vertebrata</taxon>
        <taxon>Euteleostomi</taxon>
        <taxon>Actinopterygii</taxon>
        <taxon>Neopterygii</taxon>
        <taxon>Teleostei</taxon>
        <taxon>Neoteleostei</taxon>
        <taxon>Acanthomorphata</taxon>
        <taxon>Ovalentaria</taxon>
        <taxon>Atherinomorphae</taxon>
        <taxon>Cyprinodontiformes</taxon>
        <taxon>Goodeidae</taxon>
        <taxon>Crenichthys</taxon>
    </lineage>
</organism>
<gene>
    <name evidence="1" type="ORF">CRENBAI_010170</name>
</gene>
<dbReference type="AlphaFoldDB" id="A0AAV9RSD8"/>
<evidence type="ECO:0000313" key="2">
    <source>
        <dbReference type="Proteomes" id="UP001311232"/>
    </source>
</evidence>
<sequence>MKLWEETSEDKRWQQLKKLAVPANKWYGPCNRTELGERNRGLFEKFVKDFEGVKKAADTFVEWADGLLEKQQDSDAEAQTAIPKQKNEEKASKFSAVSRCVLHESGRKASMRELRKCLLEIDGRASVGRIQAEVISFAQQWDRLNQSTPDDFNTRIIASSDETGEGMEDTDESAFHLQKLPDMLLHTDFTKQSAHRCISYHRFGPQVPPHTIHHPSCL</sequence>